<evidence type="ECO:0000313" key="4">
    <source>
        <dbReference type="EMBL" id="KON32244.1"/>
    </source>
</evidence>
<dbReference type="InterPro" id="IPR054331">
    <property type="entry name" value="LiaF_TM"/>
</dbReference>
<organism evidence="4 5">
    <name type="scientific">miscellaneous Crenarchaeota group-1 archaeon SG8-32-3</name>
    <dbReference type="NCBI Taxonomy" id="1685125"/>
    <lineage>
        <taxon>Archaea</taxon>
        <taxon>Candidatus Bathyarchaeota</taxon>
        <taxon>MCG-1</taxon>
    </lineage>
</organism>
<dbReference type="AlphaFoldDB" id="A0A0M0BUW5"/>
<feature type="transmembrane region" description="Helical" evidence="1">
    <location>
        <begin position="86"/>
        <end position="106"/>
    </location>
</feature>
<keyword evidence="1" id="KW-1133">Transmembrane helix</keyword>
<dbReference type="InterPro" id="IPR026870">
    <property type="entry name" value="Zinc_ribbon_dom"/>
</dbReference>
<comment type="caution">
    <text evidence="4">The sequence shown here is derived from an EMBL/GenBank/DDBJ whole genome shotgun (WGS) entry which is preliminary data.</text>
</comment>
<keyword evidence="1" id="KW-0472">Membrane</keyword>
<evidence type="ECO:0000259" key="2">
    <source>
        <dbReference type="Pfam" id="PF13240"/>
    </source>
</evidence>
<feature type="transmembrane region" description="Helical" evidence="1">
    <location>
        <begin position="47"/>
        <end position="74"/>
    </location>
</feature>
<feature type="domain" description="LiaF transmembrane" evidence="3">
    <location>
        <begin position="60"/>
        <end position="101"/>
    </location>
</feature>
<evidence type="ECO:0000259" key="3">
    <source>
        <dbReference type="Pfam" id="PF22570"/>
    </source>
</evidence>
<dbReference type="Pfam" id="PF13240">
    <property type="entry name" value="Zn_Ribbon_1"/>
    <property type="match status" value="1"/>
</dbReference>
<sequence length="115" mass="12650">MVYCSKCGTQNPDDAKTCPNCGAPLYTVGERYKGSEREHYRKVEGECFGLPNGGMIAGIVFGIIIVIAGLGLFLQQTGIIGDFWNILWPVIIIIFGILILLGAIYGQSRRRARVR</sequence>
<name>A0A0M0BUW5_9ARCH</name>
<dbReference type="Pfam" id="PF22570">
    <property type="entry name" value="LiaF-TM"/>
    <property type="match status" value="1"/>
</dbReference>
<dbReference type="EMBL" id="LFWV01000007">
    <property type="protein sequence ID" value="KON32244.1"/>
    <property type="molecule type" value="Genomic_DNA"/>
</dbReference>
<evidence type="ECO:0000256" key="1">
    <source>
        <dbReference type="SAM" id="Phobius"/>
    </source>
</evidence>
<proteinExistence type="predicted"/>
<accession>A0A0M0BUW5</accession>
<feature type="domain" description="Zinc-ribbon" evidence="2">
    <location>
        <begin position="3"/>
        <end position="25"/>
    </location>
</feature>
<keyword evidence="1" id="KW-0812">Transmembrane</keyword>
<evidence type="ECO:0000313" key="5">
    <source>
        <dbReference type="Proteomes" id="UP000054016"/>
    </source>
</evidence>
<dbReference type="Proteomes" id="UP000054016">
    <property type="component" value="Unassembled WGS sequence"/>
</dbReference>
<protein>
    <submittedName>
        <fullName evidence="4">Uncharacterized protein</fullName>
    </submittedName>
</protein>
<gene>
    <name evidence="4" type="ORF">AC478_00840</name>
</gene>
<reference evidence="5" key="1">
    <citation type="submission" date="2015-06" db="EMBL/GenBank/DDBJ databases">
        <title>New insights into the roles of widespread benthic archaea in carbon and nitrogen cycling.</title>
        <authorList>
            <person name="Lazar C.S."/>
            <person name="Baker B.J."/>
            <person name="Seitz K.W."/>
            <person name="Hyde A.S."/>
            <person name="Dick G.J."/>
            <person name="Hinrichs K.-U."/>
            <person name="Teske A.P."/>
        </authorList>
    </citation>
    <scope>NUCLEOTIDE SEQUENCE [LARGE SCALE GENOMIC DNA]</scope>
</reference>